<evidence type="ECO:0000313" key="4">
    <source>
        <dbReference type="Proteomes" id="UP001566132"/>
    </source>
</evidence>
<feature type="domain" description="BESS" evidence="1">
    <location>
        <begin position="189"/>
        <end position="219"/>
    </location>
</feature>
<evidence type="ECO:0000313" key="3">
    <source>
        <dbReference type="EMBL" id="KAL1516271.1"/>
    </source>
</evidence>
<comment type="caution">
    <text evidence="3">The sequence shown here is derived from an EMBL/GenBank/DDBJ whole genome shotgun (WGS) entry which is preliminary data.</text>
</comment>
<dbReference type="AlphaFoldDB" id="A0ABD1FAH0"/>
<dbReference type="InterPro" id="IPR004210">
    <property type="entry name" value="BESS_motif"/>
</dbReference>
<proteinExistence type="predicted"/>
<accession>A0ABD1FAH0</accession>
<keyword evidence="4" id="KW-1185">Reference proteome</keyword>
<evidence type="ECO:0000259" key="1">
    <source>
        <dbReference type="Pfam" id="PF02944"/>
    </source>
</evidence>
<evidence type="ECO:0000259" key="2">
    <source>
        <dbReference type="Pfam" id="PF10545"/>
    </source>
</evidence>
<dbReference type="Proteomes" id="UP001566132">
    <property type="component" value="Unassembled WGS sequence"/>
</dbReference>
<protein>
    <recommendedName>
        <fullName evidence="5">MADF domain-containing protein</fullName>
    </recommendedName>
</protein>
<evidence type="ECO:0008006" key="5">
    <source>
        <dbReference type="Google" id="ProtNLM"/>
    </source>
</evidence>
<dbReference type="InterPro" id="IPR039353">
    <property type="entry name" value="TF_Adf1"/>
</dbReference>
<dbReference type="Pfam" id="PF02944">
    <property type="entry name" value="BESS"/>
    <property type="match status" value="1"/>
</dbReference>
<dbReference type="InterPro" id="IPR006578">
    <property type="entry name" value="MADF-dom"/>
</dbReference>
<feature type="domain" description="MADF" evidence="2">
    <location>
        <begin position="60"/>
        <end position="101"/>
    </location>
</feature>
<dbReference type="PANTHER" id="PTHR12243:SF67">
    <property type="entry name" value="COREPRESSOR OF PANGOLIN, ISOFORM A-RELATED"/>
    <property type="match status" value="1"/>
</dbReference>
<organism evidence="3 4">
    <name type="scientific">Hypothenemus hampei</name>
    <name type="common">Coffee berry borer</name>
    <dbReference type="NCBI Taxonomy" id="57062"/>
    <lineage>
        <taxon>Eukaryota</taxon>
        <taxon>Metazoa</taxon>
        <taxon>Ecdysozoa</taxon>
        <taxon>Arthropoda</taxon>
        <taxon>Hexapoda</taxon>
        <taxon>Insecta</taxon>
        <taxon>Pterygota</taxon>
        <taxon>Neoptera</taxon>
        <taxon>Endopterygota</taxon>
        <taxon>Coleoptera</taxon>
        <taxon>Polyphaga</taxon>
        <taxon>Cucujiformia</taxon>
        <taxon>Curculionidae</taxon>
        <taxon>Scolytinae</taxon>
        <taxon>Hypothenemus</taxon>
    </lineage>
</organism>
<name>A0ABD1FAH0_HYPHA</name>
<gene>
    <name evidence="3" type="ORF">ABEB36_000190</name>
</gene>
<dbReference type="Pfam" id="PF10545">
    <property type="entry name" value="MADF_DNA_bdg"/>
    <property type="match status" value="1"/>
</dbReference>
<reference evidence="3 4" key="1">
    <citation type="submission" date="2024-05" db="EMBL/GenBank/DDBJ databases">
        <title>Genetic variation in Jamaican populations of the coffee berry borer (Hypothenemus hampei).</title>
        <authorList>
            <person name="Errbii M."/>
            <person name="Myrie A."/>
        </authorList>
    </citation>
    <scope>NUCLEOTIDE SEQUENCE [LARGE SCALE GENOMIC DNA]</scope>
    <source>
        <strain evidence="3">JA-Hopewell-2020-01-JO</strain>
        <tissue evidence="3">Whole body</tissue>
    </source>
</reference>
<sequence>MDRTFRSEEIVDNLVNIPMQDGSAPRNAFRVRELFKEYFNSPVAAVPWQNNKYIFFNVVCKARWNNIRDNYRRSKKRRMTKSGQAAVKAKKYKYEEQLGFLVPYMEERTTHSNVVASDNQTLSVNSDTDVYQSQLIAGNNEADTGKFGKDVKKNKSNNTNTESASSVLMKYILEKNKSPSRPDQIHNIDAFLSSLAPTLKNFSPYYQNIAKSKIFSIVQNMELDILSQRITTPSSSSISTSDSSQLLLSTFEET</sequence>
<dbReference type="PANTHER" id="PTHR12243">
    <property type="entry name" value="MADF DOMAIN TRANSCRIPTION FACTOR"/>
    <property type="match status" value="1"/>
</dbReference>
<dbReference type="EMBL" id="JBDJPC010000001">
    <property type="protein sequence ID" value="KAL1516271.1"/>
    <property type="molecule type" value="Genomic_DNA"/>
</dbReference>